<comment type="caution">
    <text evidence="1">The sequence shown here is derived from an EMBL/GenBank/DDBJ whole genome shotgun (WGS) entry which is preliminary data.</text>
</comment>
<accession>A0ABN8N1U1</accession>
<protein>
    <submittedName>
        <fullName evidence="1">Uncharacterized protein</fullName>
    </submittedName>
</protein>
<dbReference type="Proteomes" id="UP001159405">
    <property type="component" value="Unassembled WGS sequence"/>
</dbReference>
<dbReference type="EMBL" id="CALNXK010000006">
    <property type="protein sequence ID" value="CAH3038158.1"/>
    <property type="molecule type" value="Genomic_DNA"/>
</dbReference>
<evidence type="ECO:0000313" key="1">
    <source>
        <dbReference type="EMBL" id="CAH3038158.1"/>
    </source>
</evidence>
<proteinExistence type="predicted"/>
<feature type="non-terminal residue" evidence="1">
    <location>
        <position position="1"/>
    </location>
</feature>
<keyword evidence="2" id="KW-1185">Reference proteome</keyword>
<gene>
    <name evidence="1" type="ORF">PLOB_00039676</name>
</gene>
<organism evidence="1 2">
    <name type="scientific">Porites lobata</name>
    <dbReference type="NCBI Taxonomy" id="104759"/>
    <lineage>
        <taxon>Eukaryota</taxon>
        <taxon>Metazoa</taxon>
        <taxon>Cnidaria</taxon>
        <taxon>Anthozoa</taxon>
        <taxon>Hexacorallia</taxon>
        <taxon>Scleractinia</taxon>
        <taxon>Fungiina</taxon>
        <taxon>Poritidae</taxon>
        <taxon>Porites</taxon>
    </lineage>
</organism>
<reference evidence="1 2" key="1">
    <citation type="submission" date="2022-05" db="EMBL/GenBank/DDBJ databases">
        <authorList>
            <consortium name="Genoscope - CEA"/>
            <person name="William W."/>
        </authorList>
    </citation>
    <scope>NUCLEOTIDE SEQUENCE [LARGE SCALE GENOMIC DNA]</scope>
</reference>
<name>A0ABN8N1U1_9CNID</name>
<evidence type="ECO:0000313" key="2">
    <source>
        <dbReference type="Proteomes" id="UP001159405"/>
    </source>
</evidence>
<sequence length="128" mass="14589">LLYHHAERLASVNMVEEAKITKLGTSAKNFSFQPDVEYTGASGRPKIRVIKERLTCSLYNGFKGTDMTYFNLEISHSFSTIDDDTLDGIVRKSNSGYRMVWSHLKGRGLVSQQSRVRESRCRELNALR</sequence>